<evidence type="ECO:0000313" key="1">
    <source>
        <dbReference type="EMBL" id="KAK9748135.1"/>
    </source>
</evidence>
<name>A0AAW1MMK6_SAPOF</name>
<dbReference type="InterPro" id="IPR052929">
    <property type="entry name" value="RNase_H-like_EbsB-rel"/>
</dbReference>
<dbReference type="PANTHER" id="PTHR47074">
    <property type="entry name" value="BNAC02G40300D PROTEIN"/>
    <property type="match status" value="1"/>
</dbReference>
<reference evidence="1" key="1">
    <citation type="submission" date="2024-03" db="EMBL/GenBank/DDBJ databases">
        <title>WGS assembly of Saponaria officinalis var. Norfolk2.</title>
        <authorList>
            <person name="Jenkins J."/>
            <person name="Shu S."/>
            <person name="Grimwood J."/>
            <person name="Barry K."/>
            <person name="Goodstein D."/>
            <person name="Schmutz J."/>
            <person name="Leebens-Mack J."/>
            <person name="Osbourn A."/>
        </authorList>
    </citation>
    <scope>NUCLEOTIDE SEQUENCE [LARGE SCALE GENOMIC DNA]</scope>
    <source>
        <strain evidence="1">JIC</strain>
    </source>
</reference>
<sequence length="134" mass="15237">MEDLKGLDIGGWVREMWETLGEEGMVLFMTTCWMIWRRRNEWVFENRAFIGREVAEAAMAMVMEKEIAGENAGFGRRVEEDTSERGISKWLAPSPNTLKINVDAGLFNDRGVGIGIVARNEKGEAVWSCVHQKE</sequence>
<dbReference type="Proteomes" id="UP001443914">
    <property type="component" value="Unassembled WGS sequence"/>
</dbReference>
<dbReference type="AlphaFoldDB" id="A0AAW1MMK6"/>
<gene>
    <name evidence="1" type="ORF">RND81_02G038200</name>
</gene>
<evidence type="ECO:0000313" key="2">
    <source>
        <dbReference type="Proteomes" id="UP001443914"/>
    </source>
</evidence>
<organism evidence="1 2">
    <name type="scientific">Saponaria officinalis</name>
    <name type="common">Common soapwort</name>
    <name type="synonym">Lychnis saponaria</name>
    <dbReference type="NCBI Taxonomy" id="3572"/>
    <lineage>
        <taxon>Eukaryota</taxon>
        <taxon>Viridiplantae</taxon>
        <taxon>Streptophyta</taxon>
        <taxon>Embryophyta</taxon>
        <taxon>Tracheophyta</taxon>
        <taxon>Spermatophyta</taxon>
        <taxon>Magnoliopsida</taxon>
        <taxon>eudicotyledons</taxon>
        <taxon>Gunneridae</taxon>
        <taxon>Pentapetalae</taxon>
        <taxon>Caryophyllales</taxon>
        <taxon>Caryophyllaceae</taxon>
        <taxon>Caryophylleae</taxon>
        <taxon>Saponaria</taxon>
    </lineage>
</organism>
<proteinExistence type="predicted"/>
<accession>A0AAW1MMK6</accession>
<dbReference type="PANTHER" id="PTHR47074:SF11">
    <property type="entry name" value="REVERSE TRANSCRIPTASE-LIKE PROTEIN"/>
    <property type="match status" value="1"/>
</dbReference>
<comment type="caution">
    <text evidence="1">The sequence shown here is derived from an EMBL/GenBank/DDBJ whole genome shotgun (WGS) entry which is preliminary data.</text>
</comment>
<evidence type="ECO:0008006" key="3">
    <source>
        <dbReference type="Google" id="ProtNLM"/>
    </source>
</evidence>
<protein>
    <recommendedName>
        <fullName evidence="3">RNase H type-1 domain-containing protein</fullName>
    </recommendedName>
</protein>
<dbReference type="EMBL" id="JBDFQZ010000002">
    <property type="protein sequence ID" value="KAK9748135.1"/>
    <property type="molecule type" value="Genomic_DNA"/>
</dbReference>
<keyword evidence="2" id="KW-1185">Reference proteome</keyword>